<evidence type="ECO:0000256" key="2">
    <source>
        <dbReference type="SAM" id="MobiDB-lite"/>
    </source>
</evidence>
<evidence type="ECO:0000256" key="1">
    <source>
        <dbReference type="ARBA" id="ARBA00022729"/>
    </source>
</evidence>
<accession>A0AAU7JF06</accession>
<dbReference type="PANTHER" id="PTHR35869:SF1">
    <property type="entry name" value="OUTER-MEMBRANE LIPOPROTEIN CARRIER PROTEIN"/>
    <property type="match status" value="1"/>
</dbReference>
<dbReference type="PANTHER" id="PTHR35869">
    <property type="entry name" value="OUTER-MEMBRANE LIPOPROTEIN CARRIER PROTEIN"/>
    <property type="match status" value="1"/>
</dbReference>
<gene>
    <name evidence="4" type="ORF">ABEG18_24070</name>
</gene>
<feature type="region of interest" description="Disordered" evidence="2">
    <location>
        <begin position="26"/>
        <end position="78"/>
    </location>
</feature>
<organism evidence="4">
    <name type="scientific">Alsobacter sp. KACC 23698</name>
    <dbReference type="NCBI Taxonomy" id="3149229"/>
    <lineage>
        <taxon>Bacteria</taxon>
        <taxon>Pseudomonadati</taxon>
        <taxon>Pseudomonadota</taxon>
        <taxon>Alphaproteobacteria</taxon>
        <taxon>Hyphomicrobiales</taxon>
        <taxon>Alsobacteraceae</taxon>
        <taxon>Alsobacter</taxon>
    </lineage>
</organism>
<sequence length="279" mass="29545">MKKSASWHLLCAGAALALSVAVASGQTPEAEPDAAPALAAPPAAAKPAPKPAAARRIPLPPQRPASLASADAAPGAETKVAAAGPITLPSARAQAQPAAAADTSPRAIVERANASLNAMSSLSAEFVQVGQNGRRLEGNLFVQKPGKMRFEYKSNPVEIVADGSSVAIRDRKLNTQDVYSIGQTPLKFLLKEHVDLARDTKLVSADASPDLVSVSLEDKSTFGGTSRVTLFFDPRTYALKQWLVVDPQGYETNVSLRNVDLQAKLDQRLFNINFTRILN</sequence>
<dbReference type="SUPFAM" id="SSF89392">
    <property type="entry name" value="Prokaryotic lipoproteins and lipoprotein localization factors"/>
    <property type="match status" value="1"/>
</dbReference>
<name>A0AAU7JF06_9HYPH</name>
<reference evidence="4" key="1">
    <citation type="submission" date="2024-05" db="EMBL/GenBank/DDBJ databases">
        <authorList>
            <person name="Kim S."/>
            <person name="Heo J."/>
            <person name="Choi H."/>
            <person name="Choi Y."/>
            <person name="Kwon S.-W."/>
            <person name="Kim Y."/>
        </authorList>
    </citation>
    <scope>NUCLEOTIDE SEQUENCE</scope>
    <source>
        <strain evidence="4">KACC 23698</strain>
    </source>
</reference>
<protein>
    <submittedName>
        <fullName evidence="4">Outer-membrane lipoprotein carrier protein LolA</fullName>
    </submittedName>
</protein>
<feature type="compositionally biased region" description="Low complexity" evidence="2">
    <location>
        <begin position="64"/>
        <end position="76"/>
    </location>
</feature>
<dbReference type="InterPro" id="IPR029046">
    <property type="entry name" value="LolA/LolB/LppX"/>
</dbReference>
<feature type="signal peptide" evidence="3">
    <location>
        <begin position="1"/>
        <end position="23"/>
    </location>
</feature>
<evidence type="ECO:0000313" key="4">
    <source>
        <dbReference type="EMBL" id="XBO38734.1"/>
    </source>
</evidence>
<dbReference type="CDD" id="cd16325">
    <property type="entry name" value="LolA"/>
    <property type="match status" value="1"/>
</dbReference>
<feature type="chain" id="PRO_5043616342" evidence="3">
    <location>
        <begin position="24"/>
        <end position="279"/>
    </location>
</feature>
<dbReference type="InterPro" id="IPR004564">
    <property type="entry name" value="OM_lipoprot_carrier_LolA-like"/>
</dbReference>
<dbReference type="Gene3D" id="2.50.20.10">
    <property type="entry name" value="Lipoprotein localisation LolA/LolB/LppX"/>
    <property type="match status" value="1"/>
</dbReference>
<dbReference type="EMBL" id="CP157484">
    <property type="protein sequence ID" value="XBO38734.1"/>
    <property type="molecule type" value="Genomic_DNA"/>
</dbReference>
<dbReference type="RefSeq" id="WP_406855574.1">
    <property type="nucleotide sequence ID" value="NZ_CP157484.1"/>
</dbReference>
<proteinExistence type="predicted"/>
<dbReference type="AlphaFoldDB" id="A0AAU7JF06"/>
<dbReference type="Pfam" id="PF03548">
    <property type="entry name" value="LolA"/>
    <property type="match status" value="1"/>
</dbReference>
<keyword evidence="1 3" id="KW-0732">Signal</keyword>
<keyword evidence="4" id="KW-0449">Lipoprotein</keyword>
<evidence type="ECO:0000256" key="3">
    <source>
        <dbReference type="SAM" id="SignalP"/>
    </source>
</evidence>
<feature type="compositionally biased region" description="Low complexity" evidence="2">
    <location>
        <begin position="26"/>
        <end position="57"/>
    </location>
</feature>